<dbReference type="InterPro" id="IPR019734">
    <property type="entry name" value="TPR_rpt"/>
</dbReference>
<evidence type="ECO:0000256" key="3">
    <source>
        <dbReference type="PROSITE-ProRule" id="PRU00339"/>
    </source>
</evidence>
<name>G9QP54_9BACI</name>
<evidence type="ECO:0000256" key="2">
    <source>
        <dbReference type="ARBA" id="ARBA00022803"/>
    </source>
</evidence>
<dbReference type="PATRIC" id="fig|665952.3.peg.2937"/>
<dbReference type="Proteomes" id="UP000011747">
    <property type="component" value="Unassembled WGS sequence"/>
</dbReference>
<feature type="repeat" description="TPR" evidence="3">
    <location>
        <begin position="374"/>
        <end position="407"/>
    </location>
</feature>
<dbReference type="Pfam" id="PF14559">
    <property type="entry name" value="TPR_19"/>
    <property type="match status" value="1"/>
</dbReference>
<evidence type="ECO:0000313" key="4">
    <source>
        <dbReference type="EMBL" id="EHL74310.1"/>
    </source>
</evidence>
<dbReference type="HOGENOM" id="CLU_032389_1_0_9"/>
<organism evidence="4 5">
    <name type="scientific">Bacillus smithii 7_3_47FAA</name>
    <dbReference type="NCBI Taxonomy" id="665952"/>
    <lineage>
        <taxon>Bacteria</taxon>
        <taxon>Bacillati</taxon>
        <taxon>Bacillota</taxon>
        <taxon>Bacilli</taxon>
        <taxon>Bacillales</taxon>
        <taxon>Bacillaceae</taxon>
        <taxon>Bacillus</taxon>
    </lineage>
</organism>
<dbReference type="InterPro" id="IPR011990">
    <property type="entry name" value="TPR-like_helical_dom_sf"/>
</dbReference>
<keyword evidence="5" id="KW-1185">Reference proteome</keyword>
<dbReference type="SMART" id="SM00028">
    <property type="entry name" value="TPR"/>
    <property type="match status" value="9"/>
</dbReference>
<dbReference type="AlphaFoldDB" id="G9QP54"/>
<dbReference type="Gene3D" id="1.25.40.10">
    <property type="entry name" value="Tetratricopeptide repeat domain"/>
    <property type="match status" value="3"/>
</dbReference>
<accession>G9QP54</accession>
<reference evidence="4 5" key="1">
    <citation type="submission" date="2011-09" db="EMBL/GenBank/DDBJ databases">
        <title>The Genome Sequence of Bacillus smithii 7_3_47FAA.</title>
        <authorList>
            <consortium name="The Broad Institute Genome Sequencing Platform"/>
            <person name="Earl A."/>
            <person name="Ward D."/>
            <person name="Feldgarden M."/>
            <person name="Gevers D."/>
            <person name="Daigneault M."/>
            <person name="Strauss J."/>
            <person name="Allen-Vercoe E."/>
            <person name="Young S.K."/>
            <person name="Zeng Q."/>
            <person name="Gargeya S."/>
            <person name="Fitzgerald M."/>
            <person name="Haas B."/>
            <person name="Abouelleil A."/>
            <person name="Alvarado L."/>
            <person name="Arachchi H.M."/>
            <person name="Berlin A."/>
            <person name="Brown A."/>
            <person name="Chapman S.B."/>
            <person name="Chen Z."/>
            <person name="Dunbar C."/>
            <person name="Freedman E."/>
            <person name="Gearin G."/>
            <person name="Goldberg J."/>
            <person name="Griggs A."/>
            <person name="Gujja S."/>
            <person name="Heiman D."/>
            <person name="Howarth C."/>
            <person name="Larson L."/>
            <person name="Lui A."/>
            <person name="MacDonald P.J.P."/>
            <person name="Montmayeur A."/>
            <person name="Murphy C."/>
            <person name="Neiman D."/>
            <person name="Pearson M."/>
            <person name="Priest M."/>
            <person name="Roberts A."/>
            <person name="Saif S."/>
            <person name="Shea T."/>
            <person name="Shenoy N."/>
            <person name="Sisk P."/>
            <person name="Stolte C."/>
            <person name="Sykes S."/>
            <person name="Wortman J."/>
            <person name="Nusbaum C."/>
            <person name="Birren B."/>
        </authorList>
    </citation>
    <scope>NUCLEOTIDE SEQUENCE [LARGE SCALE GENOMIC DNA]</scope>
    <source>
        <strain evidence="4 5">7_3_47FAA</strain>
    </source>
</reference>
<keyword evidence="2 3" id="KW-0802">TPR repeat</keyword>
<dbReference type="EMBL" id="ACWF01000149">
    <property type="protein sequence ID" value="EHL74310.1"/>
    <property type="molecule type" value="Genomic_DNA"/>
</dbReference>
<dbReference type="PROSITE" id="PS50005">
    <property type="entry name" value="TPR"/>
    <property type="match status" value="4"/>
</dbReference>
<evidence type="ECO:0000256" key="1">
    <source>
        <dbReference type="ARBA" id="ARBA00022737"/>
    </source>
</evidence>
<proteinExistence type="predicted"/>
<feature type="repeat" description="TPR" evidence="3">
    <location>
        <begin position="272"/>
        <end position="305"/>
    </location>
</feature>
<protein>
    <submittedName>
        <fullName evidence="4">Uncharacterized protein</fullName>
    </submittedName>
</protein>
<dbReference type="InterPro" id="IPR051685">
    <property type="entry name" value="Ycf3/AcsC/BcsC/TPR_MFPF"/>
</dbReference>
<feature type="repeat" description="TPR" evidence="3">
    <location>
        <begin position="134"/>
        <end position="167"/>
    </location>
</feature>
<dbReference type="SUPFAM" id="SSF48452">
    <property type="entry name" value="TPR-like"/>
    <property type="match status" value="2"/>
</dbReference>
<gene>
    <name evidence="4" type="ORF">HMPREF1015_00071</name>
</gene>
<dbReference type="RefSeq" id="WP_003355133.1">
    <property type="nucleotide sequence ID" value="NZ_JH414764.1"/>
</dbReference>
<keyword evidence="1" id="KW-0677">Repeat</keyword>
<feature type="repeat" description="TPR" evidence="3">
    <location>
        <begin position="204"/>
        <end position="237"/>
    </location>
</feature>
<dbReference type="PANTHER" id="PTHR44943:SF8">
    <property type="entry name" value="TPR REPEAT-CONTAINING PROTEIN MJ0263"/>
    <property type="match status" value="1"/>
</dbReference>
<dbReference type="PANTHER" id="PTHR44943">
    <property type="entry name" value="CELLULOSE SYNTHASE OPERON PROTEIN C"/>
    <property type="match status" value="1"/>
</dbReference>
<dbReference type="Pfam" id="PF13432">
    <property type="entry name" value="TPR_16"/>
    <property type="match status" value="1"/>
</dbReference>
<sequence length="418" mass="48704">MNNVEKIIQLFENGQLDKAKKLIDKVKKSGSDEEQYLLAEELNQLGFPEDAKNLYQILLEKYPEEGELIVLLAETFVDLNQEEEAILLLEKIDASDPSYPRALLLLADLYQMQGLYEVSEQKLLMAKELAKDEPVIDFALGELYMEQGRYREAVDYYHKLIDQQIYELAGTQIRQRIAEALSAAGEFEEALPYYDDALDEKLEVNTLFGFGLTAYQAGYYQTAIEKFTELKALDPDYHSLYLYLARSYEHEEMLEQALQSIKEGISHDEFQKELYFLGGKIALKLQKEDEAESFFQQALRLDPGYLEAALTLNKLYMTQERYSDILDIIKQVQNEGEDDPQFLWDQAKALHGLEQYSEALKMYQKAYNDFKNNQDFLEEYGYFLLEEGKTQKAAEIFHKLLEKDPTNEEWILLLERLE</sequence>
<comment type="caution">
    <text evidence="4">The sequence shown here is derived from an EMBL/GenBank/DDBJ whole genome shotgun (WGS) entry which is preliminary data.</text>
</comment>
<dbReference type="Pfam" id="PF13429">
    <property type="entry name" value="TPR_15"/>
    <property type="match status" value="1"/>
</dbReference>
<evidence type="ECO:0000313" key="5">
    <source>
        <dbReference type="Proteomes" id="UP000011747"/>
    </source>
</evidence>